<dbReference type="PANTHER" id="PTHR35534:SF1">
    <property type="entry name" value="LARGE RIBOSOMAL SUBUNIT PROTEIN BL32"/>
    <property type="match status" value="1"/>
</dbReference>
<dbReference type="HAMAP" id="MF_00340">
    <property type="entry name" value="Ribosomal_bL32"/>
    <property type="match status" value="1"/>
</dbReference>
<evidence type="ECO:0000256" key="4">
    <source>
        <dbReference type="ARBA" id="ARBA00035178"/>
    </source>
</evidence>
<dbReference type="GO" id="GO:0006412">
    <property type="term" value="P:translation"/>
    <property type="evidence" value="ECO:0007669"/>
    <property type="project" value="UniProtKB-UniRule"/>
</dbReference>
<evidence type="ECO:0000256" key="3">
    <source>
        <dbReference type="ARBA" id="ARBA00023274"/>
    </source>
</evidence>
<dbReference type="EMBL" id="CP032630">
    <property type="protein sequence ID" value="AYF99272.1"/>
    <property type="molecule type" value="Genomic_DNA"/>
</dbReference>
<reference evidence="7" key="1">
    <citation type="submission" date="2018-09" db="EMBL/GenBank/DDBJ databases">
        <title>Genome sequencing of strain 2DFWR-13.</title>
        <authorList>
            <person name="Heo J."/>
            <person name="Kim S.-J."/>
            <person name="Kwon S.-W."/>
        </authorList>
    </citation>
    <scope>NUCLEOTIDE SEQUENCE [LARGE SCALE GENOMIC DNA]</scope>
    <source>
        <strain evidence="7">2DFWR-13</strain>
    </source>
</reference>
<dbReference type="SUPFAM" id="SSF57829">
    <property type="entry name" value="Zn-binding ribosomal proteins"/>
    <property type="match status" value="1"/>
</dbReference>
<evidence type="ECO:0000256" key="2">
    <source>
        <dbReference type="ARBA" id="ARBA00022980"/>
    </source>
</evidence>
<dbReference type="OrthoDB" id="9807363at2"/>
<evidence type="ECO:0000256" key="1">
    <source>
        <dbReference type="ARBA" id="ARBA00008560"/>
    </source>
</evidence>
<keyword evidence="2 5" id="KW-0689">Ribosomal protein</keyword>
<comment type="similarity">
    <text evidence="1 5">Belongs to the bacterial ribosomal protein bL32 family.</text>
</comment>
<keyword evidence="3 5" id="KW-0687">Ribonucleoprotein</keyword>
<dbReference type="AlphaFoldDB" id="A0A387B6K4"/>
<dbReference type="KEGG" id="lyd:D7I47_14080"/>
<dbReference type="InterPro" id="IPR044957">
    <property type="entry name" value="Ribosomal_bL32_bact"/>
</dbReference>
<proteinExistence type="inferred from homology"/>
<keyword evidence="7" id="KW-1185">Reference proteome</keyword>
<organism evidence="6 7">
    <name type="scientific">Protaetiibacter intestinalis</name>
    <dbReference type="NCBI Taxonomy" id="2419774"/>
    <lineage>
        <taxon>Bacteria</taxon>
        <taxon>Bacillati</taxon>
        <taxon>Actinomycetota</taxon>
        <taxon>Actinomycetes</taxon>
        <taxon>Micrococcales</taxon>
        <taxon>Microbacteriaceae</taxon>
        <taxon>Protaetiibacter</taxon>
    </lineage>
</organism>
<dbReference type="Proteomes" id="UP000278886">
    <property type="component" value="Chromosome"/>
</dbReference>
<evidence type="ECO:0000313" key="7">
    <source>
        <dbReference type="Proteomes" id="UP000278886"/>
    </source>
</evidence>
<dbReference type="InterPro" id="IPR002677">
    <property type="entry name" value="Ribosomal_bL32"/>
</dbReference>
<sequence>MQHRKSRSRTHHRRAHWKATAPALTTCANPACGKATPPHHACQHCGFYRGRRVLPPTGGDT</sequence>
<dbReference type="GO" id="GO:0015934">
    <property type="term" value="C:large ribosomal subunit"/>
    <property type="evidence" value="ECO:0007669"/>
    <property type="project" value="InterPro"/>
</dbReference>
<dbReference type="PANTHER" id="PTHR35534">
    <property type="entry name" value="50S RIBOSOMAL PROTEIN L32"/>
    <property type="match status" value="1"/>
</dbReference>
<evidence type="ECO:0000256" key="5">
    <source>
        <dbReference type="HAMAP-Rule" id="MF_00340"/>
    </source>
</evidence>
<gene>
    <name evidence="5" type="primary">rpmF</name>
    <name evidence="6" type="ORF">D7I47_14080</name>
</gene>
<name>A0A387B6K4_9MICO</name>
<dbReference type="RefSeq" id="WP_120763641.1">
    <property type="nucleotide sequence ID" value="NZ_CP032630.1"/>
</dbReference>
<accession>A0A387B6K4</accession>
<dbReference type="Pfam" id="PF01783">
    <property type="entry name" value="Ribosomal_L32p"/>
    <property type="match status" value="1"/>
</dbReference>
<evidence type="ECO:0000313" key="6">
    <source>
        <dbReference type="EMBL" id="AYF99272.1"/>
    </source>
</evidence>
<dbReference type="InterPro" id="IPR011332">
    <property type="entry name" value="Ribosomal_zn-bd"/>
</dbReference>
<protein>
    <recommendedName>
        <fullName evidence="4 5">Large ribosomal subunit protein bL32</fullName>
    </recommendedName>
</protein>
<dbReference type="GO" id="GO:0003735">
    <property type="term" value="F:structural constituent of ribosome"/>
    <property type="evidence" value="ECO:0007669"/>
    <property type="project" value="InterPro"/>
</dbReference>
<dbReference type="NCBIfam" id="TIGR01031">
    <property type="entry name" value="rpmF_bact"/>
    <property type="match status" value="1"/>
</dbReference>